<dbReference type="Proteomes" id="UP001408356">
    <property type="component" value="Unassembled WGS sequence"/>
</dbReference>
<comment type="caution">
    <text evidence="1">The sequence shown here is derived from an EMBL/GenBank/DDBJ whole genome shotgun (WGS) entry which is preliminary data.</text>
</comment>
<gene>
    <name evidence="1" type="ORF">SUNI508_10893</name>
</gene>
<name>A0ABR2UJH8_9PEZI</name>
<keyword evidence="2" id="KW-1185">Reference proteome</keyword>
<organism evidence="1 2">
    <name type="scientific">Seiridium unicorne</name>
    <dbReference type="NCBI Taxonomy" id="138068"/>
    <lineage>
        <taxon>Eukaryota</taxon>
        <taxon>Fungi</taxon>
        <taxon>Dikarya</taxon>
        <taxon>Ascomycota</taxon>
        <taxon>Pezizomycotina</taxon>
        <taxon>Sordariomycetes</taxon>
        <taxon>Xylariomycetidae</taxon>
        <taxon>Amphisphaeriales</taxon>
        <taxon>Sporocadaceae</taxon>
        <taxon>Seiridium</taxon>
    </lineage>
</organism>
<protein>
    <submittedName>
        <fullName evidence="1">Uncharacterized protein</fullName>
    </submittedName>
</protein>
<sequence>MIIVIGRAELRGPRLANLDRGPALAQRGRQFNAFANGQWHVVAEQISFHRHAKTEHGQERFNNLFQAFGQRLRESDSAKPHLGVSAERLSAGRLPRLTVAMWKKRDDLLGIPFPEAIVVGTTDEATEKLRSVAQSYLAYRASP</sequence>
<proteinExistence type="predicted"/>
<reference evidence="1 2" key="1">
    <citation type="journal article" date="2024" name="J. Plant Pathol.">
        <title>Sequence and assembly of the genome of Seiridium unicorne, isolate CBS 538.82, causal agent of cypress canker disease.</title>
        <authorList>
            <person name="Scali E."/>
            <person name="Rocca G.D."/>
            <person name="Danti R."/>
            <person name="Garbelotto M."/>
            <person name="Barberini S."/>
            <person name="Baroncelli R."/>
            <person name="Emiliani G."/>
        </authorList>
    </citation>
    <scope>NUCLEOTIDE SEQUENCE [LARGE SCALE GENOMIC DNA]</scope>
    <source>
        <strain evidence="1 2">BM-138-508</strain>
    </source>
</reference>
<accession>A0ABR2UJH8</accession>
<dbReference type="EMBL" id="JARVKF010000422">
    <property type="protein sequence ID" value="KAK9414775.1"/>
    <property type="molecule type" value="Genomic_DNA"/>
</dbReference>
<evidence type="ECO:0000313" key="2">
    <source>
        <dbReference type="Proteomes" id="UP001408356"/>
    </source>
</evidence>
<evidence type="ECO:0000313" key="1">
    <source>
        <dbReference type="EMBL" id="KAK9414775.1"/>
    </source>
</evidence>